<keyword evidence="6 7" id="KW-0665">Pyrimidine biosynthesis</keyword>
<dbReference type="InterPro" id="IPR024403">
    <property type="entry name" value="DHOase_cat"/>
</dbReference>
<dbReference type="Gene3D" id="3.20.20.140">
    <property type="entry name" value="Metal-dependent hydrolases"/>
    <property type="match status" value="1"/>
</dbReference>
<dbReference type="UniPathway" id="UPA00070">
    <property type="reaction ID" value="UER00117"/>
</dbReference>
<evidence type="ECO:0000256" key="7">
    <source>
        <dbReference type="HAMAP-Rule" id="MF_00220"/>
    </source>
</evidence>
<dbReference type="GO" id="GO:0008270">
    <property type="term" value="F:zinc ion binding"/>
    <property type="evidence" value="ECO:0007669"/>
    <property type="project" value="UniProtKB-UniRule"/>
</dbReference>
<evidence type="ECO:0000259" key="9">
    <source>
        <dbReference type="Pfam" id="PF12890"/>
    </source>
</evidence>
<comment type="pathway">
    <text evidence="7">Pyrimidine metabolism; UMP biosynthesis via de novo pathway; (S)-dihydroorotate from bicarbonate: step 3/3.</text>
</comment>
<dbReference type="InterPro" id="IPR050138">
    <property type="entry name" value="DHOase/Allantoinase_Hydrolase"/>
</dbReference>
<dbReference type="Pfam" id="PF07969">
    <property type="entry name" value="Amidohydro_3"/>
    <property type="match status" value="1"/>
</dbReference>
<feature type="binding site" evidence="7">
    <location>
        <position position="178"/>
    </location>
    <ligand>
        <name>Zn(2+)</name>
        <dbReference type="ChEBI" id="CHEBI:29105"/>
        <label>2</label>
    </ligand>
</feature>
<dbReference type="InterPro" id="IPR002195">
    <property type="entry name" value="Dihydroorotase_CS"/>
</dbReference>
<feature type="active site" evidence="7">
    <location>
        <position position="304"/>
    </location>
</feature>
<dbReference type="SUPFAM" id="SSF51338">
    <property type="entry name" value="Composite domain of metallo-dependent hydrolases"/>
    <property type="match status" value="1"/>
</dbReference>
<proteinExistence type="inferred from homology"/>
<protein>
    <recommendedName>
        <fullName evidence="7">Dihydroorotase</fullName>
        <shortName evidence="7">DHOase</shortName>
        <ecNumber evidence="7">3.5.2.3</ecNumber>
    </recommendedName>
</protein>
<feature type="binding site" evidence="7">
    <location>
        <position position="304"/>
    </location>
    <ligand>
        <name>Zn(2+)</name>
        <dbReference type="ChEBI" id="CHEBI:29105"/>
        <label>1</label>
    </ligand>
</feature>
<comment type="similarity">
    <text evidence="2 7">Belongs to the metallo-dependent hydrolases superfamily. DHOase family. Class I DHOase subfamily.</text>
</comment>
<dbReference type="HAMAP" id="MF_00220_B">
    <property type="entry name" value="PyrC_classI_B"/>
    <property type="match status" value="1"/>
</dbReference>
<dbReference type="InterPro" id="IPR004722">
    <property type="entry name" value="DHOase"/>
</dbReference>
<feature type="domain" description="Dihydroorotase catalytic" evidence="9">
    <location>
        <begin position="49"/>
        <end position="237"/>
    </location>
</feature>
<evidence type="ECO:0000259" key="8">
    <source>
        <dbReference type="Pfam" id="PF07969"/>
    </source>
</evidence>
<dbReference type="GO" id="GO:0005737">
    <property type="term" value="C:cytoplasm"/>
    <property type="evidence" value="ECO:0007669"/>
    <property type="project" value="TreeGrafter"/>
</dbReference>
<feature type="binding site" evidence="7">
    <location>
        <position position="231"/>
    </location>
    <ligand>
        <name>Zn(2+)</name>
        <dbReference type="ChEBI" id="CHEBI:29105"/>
        <label>2</label>
    </ligand>
</feature>
<comment type="function">
    <text evidence="1 7">Catalyzes the reversible cyclization of carbamoyl aspartate to dihydroorotate.</text>
</comment>
<dbReference type="Pfam" id="PF12890">
    <property type="entry name" value="DHOase"/>
    <property type="match status" value="1"/>
</dbReference>
<dbReference type="PROSITE" id="PS00482">
    <property type="entry name" value="DIHYDROOROTASE_1"/>
    <property type="match status" value="1"/>
</dbReference>
<keyword evidence="3 7" id="KW-0479">Metal-binding</keyword>
<feature type="binding site" evidence="7">
    <location>
        <position position="277"/>
    </location>
    <ligand>
        <name>substrate</name>
    </ligand>
</feature>
<evidence type="ECO:0000256" key="5">
    <source>
        <dbReference type="ARBA" id="ARBA00022833"/>
    </source>
</evidence>
<dbReference type="PANTHER" id="PTHR43668">
    <property type="entry name" value="ALLANTOINASE"/>
    <property type="match status" value="1"/>
</dbReference>
<feature type="domain" description="Amidohydrolase 3" evidence="8">
    <location>
        <begin position="339"/>
        <end position="421"/>
    </location>
</feature>
<accession>A0A2H0LVR6</accession>
<dbReference type="InterPro" id="IPR011059">
    <property type="entry name" value="Metal-dep_hydrolase_composite"/>
</dbReference>
<feature type="binding site" evidence="7">
    <location>
        <position position="59"/>
    </location>
    <ligand>
        <name>Zn(2+)</name>
        <dbReference type="ChEBI" id="CHEBI:29105"/>
        <label>1</label>
    </ligand>
</feature>
<dbReference type="GO" id="GO:0004151">
    <property type="term" value="F:dihydroorotase activity"/>
    <property type="evidence" value="ECO:0007669"/>
    <property type="project" value="UniProtKB-UniRule"/>
</dbReference>
<dbReference type="PANTHER" id="PTHR43668:SF2">
    <property type="entry name" value="ALLANTOINASE"/>
    <property type="match status" value="1"/>
</dbReference>
<feature type="binding site" evidence="7">
    <location>
        <begin position="322"/>
        <end position="323"/>
    </location>
    <ligand>
        <name>substrate</name>
    </ligand>
</feature>
<evidence type="ECO:0000256" key="3">
    <source>
        <dbReference type="ARBA" id="ARBA00022723"/>
    </source>
</evidence>
<dbReference type="SUPFAM" id="SSF51556">
    <property type="entry name" value="Metallo-dependent hydrolases"/>
    <property type="match status" value="1"/>
</dbReference>
<feature type="binding site" evidence="7">
    <location>
        <begin position="61"/>
        <end position="63"/>
    </location>
    <ligand>
        <name>substrate</name>
    </ligand>
</feature>
<dbReference type="GO" id="GO:0044205">
    <property type="term" value="P:'de novo' UMP biosynthetic process"/>
    <property type="evidence" value="ECO:0007669"/>
    <property type="project" value="UniProtKB-UniRule"/>
</dbReference>
<evidence type="ECO:0000313" key="11">
    <source>
        <dbReference type="Proteomes" id="UP000229641"/>
    </source>
</evidence>
<comment type="caution">
    <text evidence="10">The sequence shown here is derived from an EMBL/GenBank/DDBJ whole genome shotgun (WGS) entry which is preliminary data.</text>
</comment>
<feature type="binding site" evidence="7">
    <location>
        <position position="151"/>
    </location>
    <ligand>
        <name>Zn(2+)</name>
        <dbReference type="ChEBI" id="CHEBI:29105"/>
        <label>1</label>
    </ligand>
</feature>
<dbReference type="Proteomes" id="UP000229641">
    <property type="component" value="Unassembled WGS sequence"/>
</dbReference>
<feature type="binding site" evidence="7">
    <location>
        <position position="151"/>
    </location>
    <ligand>
        <name>Zn(2+)</name>
        <dbReference type="ChEBI" id="CHEBI:29105"/>
        <label>2</label>
    </ligand>
</feature>
<dbReference type="EC" id="3.5.2.3" evidence="7"/>
<evidence type="ECO:0000256" key="1">
    <source>
        <dbReference type="ARBA" id="ARBA00002368"/>
    </source>
</evidence>
<keyword evidence="5 7" id="KW-0862">Zinc</keyword>
<gene>
    <name evidence="7" type="primary">pyrC</name>
    <name evidence="10" type="ORF">COV72_07775</name>
</gene>
<dbReference type="InterPro" id="IPR032466">
    <property type="entry name" value="Metal_Hydrolase"/>
</dbReference>
<evidence type="ECO:0000256" key="2">
    <source>
        <dbReference type="ARBA" id="ARBA00010286"/>
    </source>
</evidence>
<evidence type="ECO:0000256" key="6">
    <source>
        <dbReference type="ARBA" id="ARBA00022975"/>
    </source>
</evidence>
<reference evidence="10 11" key="1">
    <citation type="submission" date="2017-09" db="EMBL/GenBank/DDBJ databases">
        <title>Depth-based differentiation of microbial function through sediment-hosted aquifers and enrichment of novel symbionts in the deep terrestrial subsurface.</title>
        <authorList>
            <person name="Probst A.J."/>
            <person name="Ladd B."/>
            <person name="Jarett J.K."/>
            <person name="Geller-Mcgrath D.E."/>
            <person name="Sieber C.M."/>
            <person name="Emerson J.B."/>
            <person name="Anantharaman K."/>
            <person name="Thomas B.C."/>
            <person name="Malmstrom R."/>
            <person name="Stieglmeier M."/>
            <person name="Klingl A."/>
            <person name="Woyke T."/>
            <person name="Ryan C.M."/>
            <person name="Banfield J.F."/>
        </authorList>
    </citation>
    <scope>NUCLEOTIDE SEQUENCE [LARGE SCALE GENOMIC DNA]</scope>
    <source>
        <strain evidence="10">CG11_big_fil_rev_8_21_14_0_20_42_13</strain>
    </source>
</reference>
<dbReference type="CDD" id="cd01317">
    <property type="entry name" value="DHOase_IIa"/>
    <property type="match status" value="1"/>
</dbReference>
<keyword evidence="4 7" id="KW-0378">Hydrolase</keyword>
<feature type="binding site" evidence="7">
    <location>
        <position position="308"/>
    </location>
    <ligand>
        <name>substrate</name>
    </ligand>
</feature>
<evidence type="ECO:0000313" key="10">
    <source>
        <dbReference type="EMBL" id="PIQ88519.1"/>
    </source>
</evidence>
<organism evidence="10 11">
    <name type="scientific">Candidatus Ghiorseimicrobium undicola</name>
    <dbReference type="NCBI Taxonomy" id="1974746"/>
    <lineage>
        <taxon>Bacteria</taxon>
        <taxon>Pseudomonadati</taxon>
        <taxon>Candidatus Omnitrophota</taxon>
        <taxon>Candidatus Ghiorseimicrobium</taxon>
    </lineage>
</organism>
<dbReference type="PROSITE" id="PS00483">
    <property type="entry name" value="DIHYDROOROTASE_2"/>
    <property type="match status" value="1"/>
</dbReference>
<name>A0A2H0LVR6_9BACT</name>
<feature type="binding site" evidence="7">
    <location>
        <position position="61"/>
    </location>
    <ligand>
        <name>Zn(2+)</name>
        <dbReference type="ChEBI" id="CHEBI:29105"/>
        <label>1</label>
    </ligand>
</feature>
<dbReference type="AlphaFoldDB" id="A0A2H0LVR6"/>
<dbReference type="EMBL" id="PCWA01000097">
    <property type="protein sequence ID" value="PIQ88519.1"/>
    <property type="molecule type" value="Genomic_DNA"/>
</dbReference>
<evidence type="ECO:0000256" key="4">
    <source>
        <dbReference type="ARBA" id="ARBA00022801"/>
    </source>
</evidence>
<sequence length="432" mass="46537">MILIKNGRVVDPANNRDEILDILVDGKKIAKVAKRIQDDAAQIIDAKDKIVLPGLVDMHVHLREPGREDKETIETGTLAAVKGGITSVLAMPNTAPVPDCAGHISLVREIIAKTGQANVYICGAITRGRAGKELSDILELKKENVAVISDDGASVESEELMLAAFKKAKKNGVLVICHCEDKALSANGAVNLGFTSTRLGLRGISCESEYKRVKRDIALAKKTQACVHIAHVSCKESVEIIRAAKKDGIKVTSETAPHYFALTEDDVLSYDTNKKMNPPLRGNADLAAIKDGLGDGTIDAIASDHAPHTDNEKDVEFERAEFGVIGLETELAVAITELIIHNVLDWPALVNKMSVNPAKILGINKGTLSEGADADIIIVDTDKEWVVKKDDFVSKSQNCAFLGKKLKGVVEHTVCGGRIVYRASGRGLYNLK</sequence>
<dbReference type="GO" id="GO:0004038">
    <property type="term" value="F:allantoinase activity"/>
    <property type="evidence" value="ECO:0007669"/>
    <property type="project" value="TreeGrafter"/>
</dbReference>
<comment type="catalytic activity">
    <reaction evidence="7">
        <text>(S)-dihydroorotate + H2O = N-carbamoyl-L-aspartate + H(+)</text>
        <dbReference type="Rhea" id="RHEA:24296"/>
        <dbReference type="ChEBI" id="CHEBI:15377"/>
        <dbReference type="ChEBI" id="CHEBI:15378"/>
        <dbReference type="ChEBI" id="CHEBI:30864"/>
        <dbReference type="ChEBI" id="CHEBI:32814"/>
        <dbReference type="EC" id="3.5.2.3"/>
    </reaction>
</comment>
<dbReference type="GO" id="GO:0006145">
    <property type="term" value="P:purine nucleobase catabolic process"/>
    <property type="evidence" value="ECO:0007669"/>
    <property type="project" value="TreeGrafter"/>
</dbReference>
<dbReference type="InterPro" id="IPR013108">
    <property type="entry name" value="Amidohydro_3"/>
</dbReference>
<comment type="cofactor">
    <cofactor evidence="7">
        <name>Zn(2+)</name>
        <dbReference type="ChEBI" id="CHEBI:29105"/>
    </cofactor>
    <text evidence="7">Binds 2 Zn(2+) ions per subunit.</text>
</comment>
<dbReference type="NCBIfam" id="TIGR00857">
    <property type="entry name" value="pyrC_multi"/>
    <property type="match status" value="1"/>
</dbReference>
<feature type="binding site" evidence="7">
    <location>
        <position position="93"/>
    </location>
    <ligand>
        <name>substrate</name>
    </ligand>
</feature>